<dbReference type="InterPro" id="IPR005835">
    <property type="entry name" value="NTP_transferase_dom"/>
</dbReference>
<keyword evidence="11" id="KW-1185">Reference proteome</keyword>
<dbReference type="InterPro" id="IPR005771">
    <property type="entry name" value="GalU_uridylyltTrfase_bac/arc"/>
</dbReference>
<comment type="catalytic activity">
    <reaction evidence="7 8">
        <text>alpha-D-glucose 1-phosphate + UTP + H(+) = UDP-alpha-D-glucose + diphosphate</text>
        <dbReference type="Rhea" id="RHEA:19889"/>
        <dbReference type="ChEBI" id="CHEBI:15378"/>
        <dbReference type="ChEBI" id="CHEBI:33019"/>
        <dbReference type="ChEBI" id="CHEBI:46398"/>
        <dbReference type="ChEBI" id="CHEBI:58601"/>
        <dbReference type="ChEBI" id="CHEBI:58885"/>
        <dbReference type="EC" id="2.7.7.9"/>
    </reaction>
</comment>
<evidence type="ECO:0000256" key="6">
    <source>
        <dbReference type="ARBA" id="ARBA00037294"/>
    </source>
</evidence>
<dbReference type="Gene3D" id="3.90.550.10">
    <property type="entry name" value="Spore Coat Polysaccharide Biosynthesis Protein SpsA, Chain A"/>
    <property type="match status" value="1"/>
</dbReference>
<dbReference type="EMBL" id="JOKH01000007">
    <property type="protein sequence ID" value="KEQ15085.1"/>
    <property type="molecule type" value="Genomic_DNA"/>
</dbReference>
<dbReference type="STRING" id="1137799.GZ78_24800"/>
<dbReference type="PANTHER" id="PTHR43197">
    <property type="entry name" value="UTP--GLUCOSE-1-PHOSPHATE URIDYLYLTRANSFERASE"/>
    <property type="match status" value="1"/>
</dbReference>
<sequence>MIKKCLFPAAGYGTRFLPATKSMPKEMMPIVNKPLIEYGVDEALQSGLHEVCIVTGRGKRALDDHFDINYELEHQIQGTAKEETLSGIRGLMDECTFSYTRQREMKGLGHAILTGETLIGDEPFGVVLADDLCINLEGDGVLAQMVEFYKQFRCSIVAIEEVPAEEAHKYGVISGEMIKPGLYRVEDMVEKPAEGEAPSNMAIIGRYILTPDIFDILRDTAPGRNGEIQITDALREQCQKGLVLAYKFKGARFDCGSIEGYIEATNYCYENIYKAESKTVREIEVNEESLEAADSEA</sequence>
<dbReference type="PANTHER" id="PTHR43197:SF1">
    <property type="entry name" value="UTP--GLUCOSE-1-PHOSPHATE URIDYLYLTRANSFERASE"/>
    <property type="match status" value="1"/>
</dbReference>
<organism evidence="10 11">
    <name type="scientific">Endozoicomonas numazuensis</name>
    <dbReference type="NCBI Taxonomy" id="1137799"/>
    <lineage>
        <taxon>Bacteria</taxon>
        <taxon>Pseudomonadati</taxon>
        <taxon>Pseudomonadota</taxon>
        <taxon>Gammaproteobacteria</taxon>
        <taxon>Oceanospirillales</taxon>
        <taxon>Endozoicomonadaceae</taxon>
        <taxon>Endozoicomonas</taxon>
    </lineage>
</organism>
<dbReference type="AlphaFoldDB" id="A0A081N9G2"/>
<feature type="domain" description="Nucleotidyl transferase" evidence="9">
    <location>
        <begin position="9"/>
        <end position="267"/>
    </location>
</feature>
<comment type="similarity">
    <text evidence="1 8">Belongs to the UDPGP type 2 family.</text>
</comment>
<dbReference type="InterPro" id="IPR029044">
    <property type="entry name" value="Nucleotide-diphossugar_trans"/>
</dbReference>
<evidence type="ECO:0000256" key="3">
    <source>
        <dbReference type="ARBA" id="ARBA00019048"/>
    </source>
</evidence>
<keyword evidence="5 8" id="KW-0548">Nucleotidyltransferase</keyword>
<comment type="caution">
    <text evidence="10">The sequence shown here is derived from an EMBL/GenBank/DDBJ whole genome shotgun (WGS) entry which is preliminary data.</text>
</comment>
<dbReference type="Pfam" id="PF00483">
    <property type="entry name" value="NTP_transferase"/>
    <property type="match status" value="1"/>
</dbReference>
<accession>A0A081N9G2</accession>
<evidence type="ECO:0000256" key="4">
    <source>
        <dbReference type="ARBA" id="ARBA00022679"/>
    </source>
</evidence>
<evidence type="ECO:0000259" key="9">
    <source>
        <dbReference type="Pfam" id="PF00483"/>
    </source>
</evidence>
<evidence type="ECO:0000256" key="5">
    <source>
        <dbReference type="ARBA" id="ARBA00022695"/>
    </source>
</evidence>
<evidence type="ECO:0000256" key="8">
    <source>
        <dbReference type="RuleBase" id="RU361259"/>
    </source>
</evidence>
<dbReference type="EC" id="2.7.7.9" evidence="2 8"/>
<reference evidence="10 11" key="1">
    <citation type="submission" date="2014-06" db="EMBL/GenBank/DDBJ databases">
        <title>Whole Genome Sequences of Three Symbiotic Endozoicomonas Bacteria.</title>
        <authorList>
            <person name="Neave M.J."/>
            <person name="Apprill A."/>
            <person name="Voolstra C.R."/>
        </authorList>
    </citation>
    <scope>NUCLEOTIDE SEQUENCE [LARGE SCALE GENOMIC DNA]</scope>
    <source>
        <strain evidence="10 11">DSM 25634</strain>
    </source>
</reference>
<evidence type="ECO:0000256" key="1">
    <source>
        <dbReference type="ARBA" id="ARBA00006890"/>
    </source>
</evidence>
<name>A0A081N9G2_9GAMM</name>
<protein>
    <recommendedName>
        <fullName evidence="3 8">UTP--glucose-1-phosphate uridylyltransferase</fullName>
        <ecNumber evidence="2 8">2.7.7.9</ecNumber>
    </recommendedName>
    <alternativeName>
        <fullName evidence="8">UDP-glucose pyrophosphorylase</fullName>
    </alternativeName>
</protein>
<dbReference type="FunFam" id="3.90.550.10:FF:000045">
    <property type="entry name" value="UTP--glucose-1-phosphate uridylyltransferase"/>
    <property type="match status" value="1"/>
</dbReference>
<proteinExistence type="inferred from homology"/>
<comment type="function">
    <text evidence="6">May play a role in stationary phase survival.</text>
</comment>
<dbReference type="SUPFAM" id="SSF53448">
    <property type="entry name" value="Nucleotide-diphospho-sugar transferases"/>
    <property type="match status" value="1"/>
</dbReference>
<dbReference type="RefSeq" id="WP_034841411.1">
    <property type="nucleotide sequence ID" value="NZ_JOKH01000007.1"/>
</dbReference>
<gene>
    <name evidence="10" type="ORF">GZ78_24800</name>
</gene>
<dbReference type="NCBIfam" id="TIGR01099">
    <property type="entry name" value="galU"/>
    <property type="match status" value="1"/>
</dbReference>
<dbReference type="GO" id="GO:0003983">
    <property type="term" value="F:UTP:glucose-1-phosphate uridylyltransferase activity"/>
    <property type="evidence" value="ECO:0007669"/>
    <property type="project" value="UniProtKB-EC"/>
</dbReference>
<dbReference type="OrthoDB" id="9803306at2"/>
<evidence type="ECO:0000256" key="2">
    <source>
        <dbReference type="ARBA" id="ARBA00012415"/>
    </source>
</evidence>
<dbReference type="eggNOG" id="COG1210">
    <property type="taxonomic scope" value="Bacteria"/>
</dbReference>
<evidence type="ECO:0000313" key="11">
    <source>
        <dbReference type="Proteomes" id="UP000028073"/>
    </source>
</evidence>
<evidence type="ECO:0000313" key="10">
    <source>
        <dbReference type="EMBL" id="KEQ15085.1"/>
    </source>
</evidence>
<keyword evidence="4 8" id="KW-0808">Transferase</keyword>
<dbReference type="CDD" id="cd02541">
    <property type="entry name" value="UGPase_prokaryotic"/>
    <property type="match status" value="1"/>
</dbReference>
<evidence type="ECO:0000256" key="7">
    <source>
        <dbReference type="ARBA" id="ARBA00048128"/>
    </source>
</evidence>
<dbReference type="Proteomes" id="UP000028073">
    <property type="component" value="Unassembled WGS sequence"/>
</dbReference>
<dbReference type="GO" id="GO:0006011">
    <property type="term" value="P:UDP-alpha-D-glucose metabolic process"/>
    <property type="evidence" value="ECO:0007669"/>
    <property type="project" value="InterPro"/>
</dbReference>